<comment type="caution">
    <text evidence="2">The sequence shown here is derived from an EMBL/GenBank/DDBJ whole genome shotgun (WGS) entry which is preliminary data.</text>
</comment>
<dbReference type="Proteomes" id="UP000664399">
    <property type="component" value="Unassembled WGS sequence"/>
</dbReference>
<evidence type="ECO:0000256" key="1">
    <source>
        <dbReference type="SAM" id="Phobius"/>
    </source>
</evidence>
<dbReference type="PANTHER" id="PTHR34219">
    <property type="entry name" value="IRON-REGULATED INNER MEMBRANE PROTEIN-RELATED"/>
    <property type="match status" value="1"/>
</dbReference>
<reference evidence="2 3" key="1">
    <citation type="submission" date="2021-03" db="EMBL/GenBank/DDBJ databases">
        <title>The complete genome sequence of Acetobacter suratthaniensis TBRC 1719.</title>
        <authorList>
            <person name="Charoenyingcharoen P."/>
            <person name="Yukphan P."/>
        </authorList>
    </citation>
    <scope>NUCLEOTIDE SEQUENCE [LARGE SCALE GENOMIC DNA]</scope>
    <source>
        <strain evidence="2 3">TBRC 1719</strain>
    </source>
</reference>
<evidence type="ECO:0000313" key="3">
    <source>
        <dbReference type="Proteomes" id="UP000664399"/>
    </source>
</evidence>
<feature type="transmembrane region" description="Helical" evidence="1">
    <location>
        <begin position="12"/>
        <end position="36"/>
    </location>
</feature>
<keyword evidence="1" id="KW-0472">Membrane</keyword>
<keyword evidence="3" id="KW-1185">Reference proteome</keyword>
<name>A0ABS3LIB3_9PROT</name>
<feature type="transmembrane region" description="Helical" evidence="1">
    <location>
        <begin position="359"/>
        <end position="381"/>
    </location>
</feature>
<proteinExistence type="predicted"/>
<evidence type="ECO:0000313" key="2">
    <source>
        <dbReference type="EMBL" id="MBO1327299.1"/>
    </source>
</evidence>
<feature type="transmembrane region" description="Helical" evidence="1">
    <location>
        <begin position="144"/>
        <end position="165"/>
    </location>
</feature>
<keyword evidence="1" id="KW-1133">Transmembrane helix</keyword>
<dbReference type="InterPro" id="IPR005625">
    <property type="entry name" value="PepSY-ass_TM"/>
</dbReference>
<dbReference type="Pfam" id="PF03929">
    <property type="entry name" value="PepSY_TM"/>
    <property type="match status" value="1"/>
</dbReference>
<feature type="transmembrane region" description="Helical" evidence="1">
    <location>
        <begin position="401"/>
        <end position="418"/>
    </location>
</feature>
<gene>
    <name evidence="2" type="ORF">J2D75_02260</name>
</gene>
<keyword evidence="1" id="KW-0812">Transmembrane</keyword>
<dbReference type="EMBL" id="JAFVMG010000001">
    <property type="protein sequence ID" value="MBO1327299.1"/>
    <property type="molecule type" value="Genomic_DNA"/>
</dbReference>
<feature type="transmembrane region" description="Helical" evidence="1">
    <location>
        <begin position="325"/>
        <end position="347"/>
    </location>
</feature>
<protein>
    <submittedName>
        <fullName evidence="2">PepSY domain-containing protein</fullName>
    </submittedName>
</protein>
<sequence>MRDTLRNRMGWLHSWVGFVSGLILVVVFTGGTLAMFDTEITRWMQPELAVLPQTALTAEALNHAGEQMQALQGAGQMAFLSLPSERDPVLRILHYDGHAFVGPALSPRDGADLNVRQTQGGQLFFDLHQSLYRGPVWGNMVTEIVAIGLLIAVFSGLVIHFRNLVPDLLLFRPFAAPGRSWLDAHLMAGVLMLPFIIMITYTGAVIHGPRLFPMISNGHGGKAANRAGPDKAHGMASAAPLAPMWEQAKAVFGEGNIGFIRFEPRTISFYRSDAADFVMTRDHVDFSPRDGRQIGVKYGERGIQALGGVMRGLHYARWGTTGLRWLYFVCGAVGSAMMSAGLVLFVIKHRRAHGGTVKLALAEAFTLSVTLGLPVAALGFLWSNRLIAPSLAQRDLLEAKVFFLLWLCLLLHAVVRSGAGCVRAAWREQAWALAVLGCGLPLLDLLSRRGSGWTPQLDVYLAVDACAFGFGVLAMWGQSMIARDR</sequence>
<dbReference type="PANTHER" id="PTHR34219:SF4">
    <property type="entry name" value="PEPSY DOMAIN-CONTAINING PROTEIN"/>
    <property type="match status" value="1"/>
</dbReference>
<accession>A0ABS3LIB3</accession>
<dbReference type="RefSeq" id="WP_207852286.1">
    <property type="nucleotide sequence ID" value="NZ_JAFVMG010000001.1"/>
</dbReference>
<feature type="transmembrane region" description="Helical" evidence="1">
    <location>
        <begin position="430"/>
        <end position="447"/>
    </location>
</feature>
<feature type="transmembrane region" description="Helical" evidence="1">
    <location>
        <begin position="459"/>
        <end position="477"/>
    </location>
</feature>
<feature type="transmembrane region" description="Helical" evidence="1">
    <location>
        <begin position="186"/>
        <end position="206"/>
    </location>
</feature>
<organism evidence="2 3">
    <name type="scientific">Acetobacter suratthaniensis</name>
    <dbReference type="NCBI Taxonomy" id="1502841"/>
    <lineage>
        <taxon>Bacteria</taxon>
        <taxon>Pseudomonadati</taxon>
        <taxon>Pseudomonadota</taxon>
        <taxon>Alphaproteobacteria</taxon>
        <taxon>Acetobacterales</taxon>
        <taxon>Acetobacteraceae</taxon>
        <taxon>Acetobacter</taxon>
    </lineage>
</organism>